<evidence type="ECO:0000313" key="1">
    <source>
        <dbReference type="EMBL" id="KAG7561429.1"/>
    </source>
</evidence>
<accession>A0A8T1ZQW7</accession>
<proteinExistence type="predicted"/>
<sequence>MLVNWLAEKPNKKISKLQKAIDMLNDTLNYIAKYEKYFLDQAAIDREKASKFGECFKSSYLESMKWCEEIAKEFADKMPPLLEELVLMESLKKREIEALRERDGALTTAQKTRRFCFFF</sequence>
<comment type="caution">
    <text evidence="1">The sequence shown here is derived from an EMBL/GenBank/DDBJ whole genome shotgun (WGS) entry which is preliminary data.</text>
</comment>
<organism evidence="1 2">
    <name type="scientific">Arabidopsis thaliana x Arabidopsis arenosa</name>
    <dbReference type="NCBI Taxonomy" id="1240361"/>
    <lineage>
        <taxon>Eukaryota</taxon>
        <taxon>Viridiplantae</taxon>
        <taxon>Streptophyta</taxon>
        <taxon>Embryophyta</taxon>
        <taxon>Tracheophyta</taxon>
        <taxon>Spermatophyta</taxon>
        <taxon>Magnoliopsida</taxon>
        <taxon>eudicotyledons</taxon>
        <taxon>Gunneridae</taxon>
        <taxon>Pentapetalae</taxon>
        <taxon>rosids</taxon>
        <taxon>malvids</taxon>
        <taxon>Brassicales</taxon>
        <taxon>Brassicaceae</taxon>
        <taxon>Camelineae</taxon>
        <taxon>Arabidopsis</taxon>
    </lineage>
</organism>
<gene>
    <name evidence="1" type="ORF">ISN45_Aa05g028440</name>
</gene>
<dbReference type="Proteomes" id="UP000694240">
    <property type="component" value="Chromosome 10"/>
</dbReference>
<reference evidence="1 2" key="1">
    <citation type="submission" date="2020-12" db="EMBL/GenBank/DDBJ databases">
        <title>Concerted genomic and epigenomic changes stabilize Arabidopsis allopolyploids.</title>
        <authorList>
            <person name="Chen Z."/>
        </authorList>
    </citation>
    <scope>NUCLEOTIDE SEQUENCE [LARGE SCALE GENOMIC DNA]</scope>
    <source>
        <strain evidence="1">Allo738</strain>
        <tissue evidence="1">Leaf</tissue>
    </source>
</reference>
<name>A0A8T1ZQW7_9BRAS</name>
<dbReference type="EMBL" id="JAEFBK010000010">
    <property type="protein sequence ID" value="KAG7561429.1"/>
    <property type="molecule type" value="Genomic_DNA"/>
</dbReference>
<protein>
    <submittedName>
        <fullName evidence="1">Uncharacterized protein</fullName>
    </submittedName>
</protein>
<evidence type="ECO:0000313" key="2">
    <source>
        <dbReference type="Proteomes" id="UP000694240"/>
    </source>
</evidence>
<dbReference type="AlphaFoldDB" id="A0A8T1ZQW7"/>
<keyword evidence="2" id="KW-1185">Reference proteome</keyword>